<dbReference type="Proteomes" id="UP000050463">
    <property type="component" value="Unassembled WGS sequence"/>
</dbReference>
<evidence type="ECO:0000313" key="9">
    <source>
        <dbReference type="Proteomes" id="UP000244080"/>
    </source>
</evidence>
<gene>
    <name evidence="1" type="ORF">AN168_07220</name>
    <name evidence="3" type="ORF">BCU17_21655</name>
    <name evidence="2" type="ORF">BCV19_15565</name>
    <name evidence="5" type="ORF">CWO07_20600</name>
    <name evidence="4" type="ORF">CWO36_12625</name>
</gene>
<dbReference type="Proteomes" id="UP000244080">
    <property type="component" value="Unassembled WGS sequence"/>
</dbReference>
<dbReference type="OrthoDB" id="5878860at2"/>
<accession>A0A0P6ZC07</accession>
<comment type="caution">
    <text evidence="4">The sequence shown here is derived from an EMBL/GenBank/DDBJ whole genome shotgun (WGS) entry which is preliminary data.</text>
</comment>
<proteinExistence type="predicted"/>
<evidence type="ECO:0000313" key="6">
    <source>
        <dbReference type="Proteomes" id="UP000050463"/>
    </source>
</evidence>
<reference evidence="1 6" key="1">
    <citation type="submission" date="2015-08" db="EMBL/GenBank/DDBJ databases">
        <title>Draft Genome Sequence of Vibrio splendidus UCD-SED7.</title>
        <authorList>
            <person name="Lee R.D."/>
            <person name="Lang J.M."/>
            <person name="Coil D.A."/>
            <person name="Jospin G."/>
            <person name="Eisen J.A."/>
        </authorList>
    </citation>
    <scope>NUCLEOTIDE SEQUENCE [LARGE SCALE GENOMIC DNA]</scope>
    <source>
        <strain evidence="1 6">UCD-SED7</strain>
    </source>
</reference>
<evidence type="ECO:0000313" key="7">
    <source>
        <dbReference type="Proteomes" id="UP000235330"/>
    </source>
</evidence>
<evidence type="ECO:0000313" key="10">
    <source>
        <dbReference type="Proteomes" id="UP000244197"/>
    </source>
</evidence>
<reference evidence="2" key="3">
    <citation type="submission" date="2016-07" db="EMBL/GenBank/DDBJ databases">
        <authorList>
            <person name="Wan K."/>
            <person name="Booth B."/>
            <person name="Spirohn K."/>
            <person name="Hao T."/>
            <person name="Hu Y."/>
            <person name="Calderwood M."/>
            <person name="Hill D."/>
            <person name="Mohr S."/>
            <person name="Vidal M."/>
            <person name="Celniker S."/>
            <person name="Perrimon N."/>
        </authorList>
    </citation>
    <scope>NUCLEOTIDE SEQUENCE</scope>
    <source>
        <strain evidence="3">10N.261.55.E11</strain>
        <strain evidence="2">10N.286.54.F3</strain>
    </source>
</reference>
<dbReference type="EMBL" id="PIFK01000051">
    <property type="protein sequence ID" value="PTP26727.1"/>
    <property type="molecule type" value="Genomic_DNA"/>
</dbReference>
<evidence type="ECO:0000313" key="3">
    <source>
        <dbReference type="EMBL" id="PMJ64287.1"/>
    </source>
</evidence>
<evidence type="ECO:0000313" key="2">
    <source>
        <dbReference type="EMBL" id="PMF18674.1"/>
    </source>
</evidence>
<dbReference type="Proteomes" id="UP000235405">
    <property type="component" value="Unassembled WGS sequence"/>
</dbReference>
<reference evidence="2" key="5">
    <citation type="journal article" date="2018" name="Nature">
        <title>A major lineage of non-tailed dsDNA viruses as unrecognized killers of marine bacteria.</title>
        <authorList>
            <person name="Kauffman K.M."/>
            <person name="Hussain F.A."/>
            <person name="Yang J."/>
            <person name="Arevalo P."/>
            <person name="Brown J.M."/>
            <person name="Chang W.K."/>
            <person name="VanInsberghe D."/>
            <person name="Elsherbini J."/>
            <person name="Sharma R.S."/>
            <person name="Cutler M.B."/>
            <person name="Kelly L."/>
            <person name="Polz M.F."/>
        </authorList>
    </citation>
    <scope>NUCLEOTIDE SEQUENCE</scope>
    <source>
        <strain evidence="3">10N.261.55.E11</strain>
        <strain evidence="2">10N.286.54.F3</strain>
    </source>
</reference>
<evidence type="ECO:0000313" key="8">
    <source>
        <dbReference type="Proteomes" id="UP000235405"/>
    </source>
</evidence>
<reference evidence="7 8" key="2">
    <citation type="submission" date="2016-07" db="EMBL/GenBank/DDBJ databases">
        <title>Nontailed viruses are major unrecognized killers of bacteria in the ocean.</title>
        <authorList>
            <person name="Kauffman K."/>
            <person name="Hussain F."/>
            <person name="Yang J."/>
            <person name="Arevalo P."/>
            <person name="Brown J."/>
            <person name="Cutler M."/>
            <person name="Kelly L."/>
            <person name="Polz M.F."/>
        </authorList>
    </citation>
    <scope>NUCLEOTIDE SEQUENCE [LARGE SCALE GENOMIC DNA]</scope>
    <source>
        <strain evidence="7">10N.261.55.E11</strain>
        <strain evidence="8">10N.286.54.F3</strain>
    </source>
</reference>
<dbReference type="AlphaFoldDB" id="A0A0P6ZC07"/>
<evidence type="ECO:0000313" key="1">
    <source>
        <dbReference type="EMBL" id="KPL95424.1"/>
    </source>
</evidence>
<dbReference type="EMBL" id="LIZK01000002">
    <property type="protein sequence ID" value="KPL95424.1"/>
    <property type="molecule type" value="Genomic_DNA"/>
</dbReference>
<evidence type="ECO:0000313" key="4">
    <source>
        <dbReference type="EMBL" id="PTP18701.1"/>
    </source>
</evidence>
<evidence type="ECO:0000313" key="5">
    <source>
        <dbReference type="EMBL" id="PTP26727.1"/>
    </source>
</evidence>
<dbReference type="EMBL" id="PIGA01000018">
    <property type="protein sequence ID" value="PTP18701.1"/>
    <property type="molecule type" value="Genomic_DNA"/>
</dbReference>
<protein>
    <submittedName>
        <fullName evidence="4">Uncharacterized protein</fullName>
    </submittedName>
</protein>
<reference evidence="9 10" key="4">
    <citation type="submission" date="2017-11" db="EMBL/GenBank/DDBJ databases">
        <title>Population delineation of vibrios coincides with oyster pathogenicity.</title>
        <authorList>
            <person name="Bruto M."/>
            <person name="Labreuche Y."/>
            <person name="James A."/>
            <person name="Piel D."/>
            <person name="Chenivesse S."/>
            <person name="Petton B."/>
            <person name="Polz M.F."/>
            <person name="Le Roux F."/>
        </authorList>
    </citation>
    <scope>NUCLEOTIDE SEQUENCE [LARGE SCALE GENOMIC DNA]</scope>
    <source>
        <strain evidence="4 9">1F_55</strain>
        <strain evidence="5 10">FF_144</strain>
    </source>
</reference>
<sequence>MEITMNELLTCAMEQKQRTTVTSLFARNGFKIAATDFDDVTFERESVLVNVRFDASSNVESISILNN</sequence>
<dbReference type="Proteomes" id="UP000235330">
    <property type="component" value="Unassembled WGS sequence"/>
</dbReference>
<name>A0A0P6ZC07_VIBSP</name>
<dbReference type="Proteomes" id="UP000244197">
    <property type="component" value="Unassembled WGS sequence"/>
</dbReference>
<dbReference type="EMBL" id="MCWU01000033">
    <property type="protein sequence ID" value="PMJ64287.1"/>
    <property type="molecule type" value="Genomic_DNA"/>
</dbReference>
<organism evidence="4 9">
    <name type="scientific">Vibrio splendidus</name>
    <dbReference type="NCBI Taxonomy" id="29497"/>
    <lineage>
        <taxon>Bacteria</taxon>
        <taxon>Pseudomonadati</taxon>
        <taxon>Pseudomonadota</taxon>
        <taxon>Gammaproteobacteria</taxon>
        <taxon>Vibrionales</taxon>
        <taxon>Vibrionaceae</taxon>
        <taxon>Vibrio</taxon>
    </lineage>
</organism>
<dbReference type="EMBL" id="MCSW01000204">
    <property type="protein sequence ID" value="PMF18674.1"/>
    <property type="molecule type" value="Genomic_DNA"/>
</dbReference>